<evidence type="ECO:0000313" key="3">
    <source>
        <dbReference type="Proteomes" id="UP000240638"/>
    </source>
</evidence>
<comment type="caution">
    <text evidence="2">The sequence shown here is derived from an EMBL/GenBank/DDBJ whole genome shotgun (WGS) entry which is preliminary data.</text>
</comment>
<reference evidence="2 3" key="1">
    <citation type="submission" date="2018-03" db="EMBL/GenBank/DDBJ databases">
        <title>Whole genome analyses suggest that Burkholderia sensu lato contains two further novel genera in the rhizoxinica-symbiotica group Mycetohabitans gen. nov., and Trinickia gen. nov.: implications for the evolution of diazotrophy and nodulation in the Burkholderiaceae.</title>
        <authorList>
            <person name="Estrada De Los Santos P."/>
            <person name="Palmer M."/>
            <person name="Chavez-Ramirez B."/>
            <person name="Steenkamp E.T."/>
            <person name="Hirsch A.M."/>
            <person name="Manyaka P."/>
            <person name="Maluk M."/>
            <person name="Lafos M."/>
            <person name="Crook M."/>
            <person name="Gross E."/>
            <person name="Simon M.F."/>
            <person name="Bueno Dos Reis Junior F."/>
            <person name="Poole P.S."/>
            <person name="Venter S.N."/>
            <person name="James E.K."/>
        </authorList>
    </citation>
    <scope>NUCLEOTIDE SEQUENCE [LARGE SCALE GENOMIC DNA]</scope>
    <source>
        <strain evidence="2 3">JPY-366</strain>
    </source>
</reference>
<sequence length="132" mass="14014">MAHLPRPLPAAFRALPTRAREDWAARIVGHAARAHLLVMPSVSRGTVANASGFVHSRSARDFVRGFVVEHARRAAKMAARAALRAAYVGGPLTPTGYTILAVTVGAVVLVAMLSATSTGSELDGALRLSWWF</sequence>
<dbReference type="AlphaFoldDB" id="A0A2T3XT32"/>
<protein>
    <submittedName>
        <fullName evidence="2">Uncharacterized protein</fullName>
    </submittedName>
</protein>
<dbReference type="Proteomes" id="UP000240638">
    <property type="component" value="Unassembled WGS sequence"/>
</dbReference>
<organism evidence="2 3">
    <name type="scientific">Trinickia symbiotica</name>
    <dbReference type="NCBI Taxonomy" id="863227"/>
    <lineage>
        <taxon>Bacteria</taxon>
        <taxon>Pseudomonadati</taxon>
        <taxon>Pseudomonadota</taxon>
        <taxon>Betaproteobacteria</taxon>
        <taxon>Burkholderiales</taxon>
        <taxon>Burkholderiaceae</taxon>
        <taxon>Trinickia</taxon>
    </lineage>
</organism>
<evidence type="ECO:0000313" key="2">
    <source>
        <dbReference type="EMBL" id="PTB19686.1"/>
    </source>
</evidence>
<gene>
    <name evidence="2" type="ORF">C9I57_14730</name>
</gene>
<accession>A0A2T3XT32</accession>
<keyword evidence="1" id="KW-0812">Transmembrane</keyword>
<proteinExistence type="predicted"/>
<keyword evidence="1" id="KW-1133">Transmembrane helix</keyword>
<name>A0A2T3XT32_9BURK</name>
<keyword evidence="1" id="KW-0472">Membrane</keyword>
<evidence type="ECO:0000256" key="1">
    <source>
        <dbReference type="SAM" id="Phobius"/>
    </source>
</evidence>
<feature type="transmembrane region" description="Helical" evidence="1">
    <location>
        <begin position="97"/>
        <end position="117"/>
    </location>
</feature>
<dbReference type="EMBL" id="PYUC01000007">
    <property type="protein sequence ID" value="PTB19686.1"/>
    <property type="molecule type" value="Genomic_DNA"/>
</dbReference>